<dbReference type="InterPro" id="IPR037143">
    <property type="entry name" value="4-PPantetheinyl_Trfase_dom_sf"/>
</dbReference>
<dbReference type="GO" id="GO:0000287">
    <property type="term" value="F:magnesium ion binding"/>
    <property type="evidence" value="ECO:0007669"/>
    <property type="project" value="InterPro"/>
</dbReference>
<protein>
    <submittedName>
        <fullName evidence="4">4'-phosphopantetheinyl transferase</fullName>
    </submittedName>
</protein>
<name>A0A3N4VEJ3_9GAMM</name>
<feature type="domain" description="4'-phosphopantetheinyl transferase" evidence="3">
    <location>
        <begin position="106"/>
        <end position="177"/>
    </location>
</feature>
<dbReference type="Pfam" id="PF01648">
    <property type="entry name" value="ACPS"/>
    <property type="match status" value="1"/>
</dbReference>
<evidence type="ECO:0000313" key="5">
    <source>
        <dbReference type="Proteomes" id="UP000269708"/>
    </source>
</evidence>
<accession>A0A3N4VEJ3</accession>
<dbReference type="Gene3D" id="3.90.470.20">
    <property type="entry name" value="4'-phosphopantetheinyl transferase domain"/>
    <property type="match status" value="2"/>
</dbReference>
<dbReference type="SUPFAM" id="SSF56214">
    <property type="entry name" value="4'-phosphopantetheinyl transferase"/>
    <property type="match status" value="2"/>
</dbReference>
<sequence length="220" mass="24056">MAYPESVLYAPFASVRPPIMSVSSASDAAPASPVRWAWQPLPPRQPAEPLARAWLAAQLGASAERLPLQRDGRGRPRLQPPWADWDCNWSHSGEALAVALGRDVEVGIDLERLRPRARALELAARFFAAEEVAWLHQAPSAAVRDHAFLRLWCAKEAVLKAHGHGLAFGLHRLRFADGGGALRLVACDPALGRPADWRLVELRPAPEYLGALAWRARAGV</sequence>
<dbReference type="GO" id="GO:0005829">
    <property type="term" value="C:cytosol"/>
    <property type="evidence" value="ECO:0007669"/>
    <property type="project" value="TreeGrafter"/>
</dbReference>
<keyword evidence="2 4" id="KW-0808">Transferase</keyword>
<evidence type="ECO:0000313" key="4">
    <source>
        <dbReference type="EMBL" id="RPE79925.1"/>
    </source>
</evidence>
<dbReference type="EMBL" id="RKQN01000002">
    <property type="protein sequence ID" value="RPE79925.1"/>
    <property type="molecule type" value="Genomic_DNA"/>
</dbReference>
<dbReference type="InterPro" id="IPR008278">
    <property type="entry name" value="4-PPantetheinyl_Trfase_dom"/>
</dbReference>
<dbReference type="AlphaFoldDB" id="A0A3N4VEJ3"/>
<evidence type="ECO:0000259" key="3">
    <source>
        <dbReference type="Pfam" id="PF01648"/>
    </source>
</evidence>
<comment type="caution">
    <text evidence="4">The sequence shown here is derived from an EMBL/GenBank/DDBJ whole genome shotgun (WGS) entry which is preliminary data.</text>
</comment>
<dbReference type="PANTHER" id="PTHR12215:SF10">
    <property type="entry name" value="L-AMINOADIPATE-SEMIALDEHYDE DEHYDROGENASE-PHOSPHOPANTETHEINYL TRANSFERASE"/>
    <property type="match status" value="1"/>
</dbReference>
<gene>
    <name evidence="4" type="ORF">EDC50_1754</name>
</gene>
<dbReference type="InterPro" id="IPR050559">
    <property type="entry name" value="P-Pant_transferase_sf"/>
</dbReference>
<evidence type="ECO:0000256" key="2">
    <source>
        <dbReference type="ARBA" id="ARBA00022679"/>
    </source>
</evidence>
<dbReference type="Proteomes" id="UP000269708">
    <property type="component" value="Unassembled WGS sequence"/>
</dbReference>
<dbReference type="PANTHER" id="PTHR12215">
    <property type="entry name" value="PHOSPHOPANTETHEINE TRANSFERASE"/>
    <property type="match status" value="1"/>
</dbReference>
<dbReference type="GO" id="GO:0019878">
    <property type="term" value="P:lysine biosynthetic process via aminoadipic acid"/>
    <property type="evidence" value="ECO:0007669"/>
    <property type="project" value="TreeGrafter"/>
</dbReference>
<organism evidence="4 5">
    <name type="scientific">Vulcaniibacterium tengchongense</name>
    <dbReference type="NCBI Taxonomy" id="1273429"/>
    <lineage>
        <taxon>Bacteria</taxon>
        <taxon>Pseudomonadati</taxon>
        <taxon>Pseudomonadota</taxon>
        <taxon>Gammaproteobacteria</taxon>
        <taxon>Lysobacterales</taxon>
        <taxon>Lysobacteraceae</taxon>
        <taxon>Vulcaniibacterium</taxon>
    </lineage>
</organism>
<reference evidence="4 5" key="1">
    <citation type="submission" date="2018-11" db="EMBL/GenBank/DDBJ databases">
        <title>Genomic Encyclopedia of Type Strains, Phase IV (KMG-IV): sequencing the most valuable type-strain genomes for metagenomic binning, comparative biology and taxonomic classification.</title>
        <authorList>
            <person name="Goeker M."/>
        </authorList>
    </citation>
    <scope>NUCLEOTIDE SEQUENCE [LARGE SCALE GENOMIC DNA]</scope>
    <source>
        <strain evidence="4 5">DSM 25623</strain>
    </source>
</reference>
<keyword evidence="5" id="KW-1185">Reference proteome</keyword>
<comment type="similarity">
    <text evidence="1">Belongs to the P-Pant transferase superfamily. Gsp/Sfp/HetI/AcpT family.</text>
</comment>
<proteinExistence type="inferred from homology"/>
<evidence type="ECO:0000256" key="1">
    <source>
        <dbReference type="ARBA" id="ARBA00010990"/>
    </source>
</evidence>
<dbReference type="GO" id="GO:0008897">
    <property type="term" value="F:holo-[acyl-carrier-protein] synthase activity"/>
    <property type="evidence" value="ECO:0007669"/>
    <property type="project" value="InterPro"/>
</dbReference>